<sequence length="168" mass="17640">MAASSTLAVAAHFTMNGYWVPQEYASALLALAEQATLEVPGNFTIYSGARIYVNKGATLVLGSGYINHNASITCLHRIEIGQDVAIADNVTIRDSDDHDILSSPHVKTSPIKIGNHVWIGMNVTILKGVTIGDGAIVAAGAVVTRDVPAGCLAGGVPARIIRQNVAWH</sequence>
<dbReference type="EMBL" id="JAFLQZ010000023">
    <property type="protein sequence ID" value="MBO0360785.1"/>
    <property type="molecule type" value="Genomic_DNA"/>
</dbReference>
<dbReference type="InterPro" id="IPR051159">
    <property type="entry name" value="Hexapeptide_acetyltransf"/>
</dbReference>
<proteinExistence type="predicted"/>
<evidence type="ECO:0000313" key="4">
    <source>
        <dbReference type="EMBL" id="MBO0360785.1"/>
    </source>
</evidence>
<organism evidence="4 5">
    <name type="scientific">Hymenobacter telluris</name>
    <dbReference type="NCBI Taxonomy" id="2816474"/>
    <lineage>
        <taxon>Bacteria</taxon>
        <taxon>Pseudomonadati</taxon>
        <taxon>Bacteroidota</taxon>
        <taxon>Cytophagia</taxon>
        <taxon>Cytophagales</taxon>
        <taxon>Hymenobacteraceae</taxon>
        <taxon>Hymenobacter</taxon>
    </lineage>
</organism>
<dbReference type="InterPro" id="IPR001451">
    <property type="entry name" value="Hexapep"/>
</dbReference>
<reference evidence="4" key="1">
    <citation type="submission" date="2021-03" db="EMBL/GenBank/DDBJ databases">
        <authorList>
            <person name="Kim M.K."/>
        </authorList>
    </citation>
    <scope>NUCLEOTIDE SEQUENCE</scope>
    <source>
        <strain evidence="4">BT186</strain>
    </source>
</reference>
<dbReference type="PROSITE" id="PS00101">
    <property type="entry name" value="HEXAPEP_TRANSFERASES"/>
    <property type="match status" value="1"/>
</dbReference>
<dbReference type="InterPro" id="IPR018357">
    <property type="entry name" value="Hexapep_transf_CS"/>
</dbReference>
<evidence type="ECO:0000256" key="2">
    <source>
        <dbReference type="ARBA" id="ARBA00022737"/>
    </source>
</evidence>
<name>A0A939F2A0_9BACT</name>
<keyword evidence="1" id="KW-0808">Transferase</keyword>
<keyword evidence="2" id="KW-0677">Repeat</keyword>
<evidence type="ECO:0000313" key="5">
    <source>
        <dbReference type="Proteomes" id="UP000664144"/>
    </source>
</evidence>
<dbReference type="GO" id="GO:0016746">
    <property type="term" value="F:acyltransferase activity"/>
    <property type="evidence" value="ECO:0007669"/>
    <property type="project" value="UniProtKB-KW"/>
</dbReference>
<gene>
    <name evidence="4" type="ORF">J0X19_22690</name>
</gene>
<evidence type="ECO:0000256" key="1">
    <source>
        <dbReference type="ARBA" id="ARBA00022679"/>
    </source>
</evidence>
<protein>
    <submittedName>
        <fullName evidence="4">Acyltransferase</fullName>
    </submittedName>
</protein>
<dbReference type="SUPFAM" id="SSF51161">
    <property type="entry name" value="Trimeric LpxA-like enzymes"/>
    <property type="match status" value="1"/>
</dbReference>
<dbReference type="AlphaFoldDB" id="A0A939F2A0"/>
<dbReference type="Proteomes" id="UP000664144">
    <property type="component" value="Unassembled WGS sequence"/>
</dbReference>
<keyword evidence="5" id="KW-1185">Reference proteome</keyword>
<accession>A0A939F2A0</accession>
<dbReference type="CDD" id="cd04647">
    <property type="entry name" value="LbH_MAT_like"/>
    <property type="match status" value="1"/>
</dbReference>
<dbReference type="Gene3D" id="2.160.10.10">
    <property type="entry name" value="Hexapeptide repeat proteins"/>
    <property type="match status" value="1"/>
</dbReference>
<comment type="caution">
    <text evidence="4">The sequence shown here is derived from an EMBL/GenBank/DDBJ whole genome shotgun (WGS) entry which is preliminary data.</text>
</comment>
<dbReference type="InterPro" id="IPR011004">
    <property type="entry name" value="Trimer_LpxA-like_sf"/>
</dbReference>
<dbReference type="Pfam" id="PF00132">
    <property type="entry name" value="Hexapep"/>
    <property type="match status" value="1"/>
</dbReference>
<evidence type="ECO:0000256" key="3">
    <source>
        <dbReference type="ARBA" id="ARBA00023315"/>
    </source>
</evidence>
<keyword evidence="3 4" id="KW-0012">Acyltransferase</keyword>
<dbReference type="PANTHER" id="PTHR23416">
    <property type="entry name" value="SIALIC ACID SYNTHASE-RELATED"/>
    <property type="match status" value="1"/>
</dbReference>